<dbReference type="EMBL" id="JBFXLQ010000033">
    <property type="protein sequence ID" value="KAL2865273.1"/>
    <property type="molecule type" value="Genomic_DNA"/>
</dbReference>
<keyword evidence="2" id="KW-1185">Reference proteome</keyword>
<sequence>MLLAYVAVRSIITPTPGLRIKTQRQFLPIVAVSLSTEGAIITEDTGPGGLAPHWTVKITVTYLDTLNTHQKPITFQTRRVSDDSPYQLRYLLDGQWRDAEVGVGCMLGIDLSRNSSINIADSGGRFASLHPGEVWEDSLSVFHLDWECPDDDGAAYVGDAFRLQYMGGIMGGVRGIRRLLSVSMRLGGF</sequence>
<proteinExistence type="predicted"/>
<protein>
    <submittedName>
        <fullName evidence="1">Uncharacterized protein</fullName>
    </submittedName>
</protein>
<dbReference type="Proteomes" id="UP001610432">
    <property type="component" value="Unassembled WGS sequence"/>
</dbReference>
<name>A0ABR4LPG2_9EURO</name>
<evidence type="ECO:0000313" key="2">
    <source>
        <dbReference type="Proteomes" id="UP001610432"/>
    </source>
</evidence>
<reference evidence="1 2" key="1">
    <citation type="submission" date="2024-07" db="EMBL/GenBank/DDBJ databases">
        <title>Section-level genome sequencing and comparative genomics of Aspergillus sections Usti and Cavernicolus.</title>
        <authorList>
            <consortium name="Lawrence Berkeley National Laboratory"/>
            <person name="Nybo J.L."/>
            <person name="Vesth T.C."/>
            <person name="Theobald S."/>
            <person name="Frisvad J.C."/>
            <person name="Larsen T.O."/>
            <person name="Kjaerboelling I."/>
            <person name="Rothschild-Mancinelli K."/>
            <person name="Lyhne E.K."/>
            <person name="Kogle M.E."/>
            <person name="Barry K."/>
            <person name="Clum A."/>
            <person name="Na H."/>
            <person name="Ledsgaard L."/>
            <person name="Lin J."/>
            <person name="Lipzen A."/>
            <person name="Kuo A."/>
            <person name="Riley R."/>
            <person name="Mondo S."/>
            <person name="Labutti K."/>
            <person name="Haridas S."/>
            <person name="Pangalinan J."/>
            <person name="Salamov A.A."/>
            <person name="Simmons B.A."/>
            <person name="Magnuson J.K."/>
            <person name="Chen J."/>
            <person name="Drula E."/>
            <person name="Henrissat B."/>
            <person name="Wiebenga A."/>
            <person name="Lubbers R.J."/>
            <person name="Gomes A.C."/>
            <person name="Macurrencykelacurrency M.R."/>
            <person name="Stajich J."/>
            <person name="Grigoriev I.V."/>
            <person name="Mortensen U.H."/>
            <person name="De Vries R.P."/>
            <person name="Baker S.E."/>
            <person name="Andersen M.R."/>
        </authorList>
    </citation>
    <scope>NUCLEOTIDE SEQUENCE [LARGE SCALE GENOMIC DNA]</scope>
    <source>
        <strain evidence="1 2">CBS 449.75</strain>
    </source>
</reference>
<organism evidence="1 2">
    <name type="scientific">Aspergillus lucknowensis</name>
    <dbReference type="NCBI Taxonomy" id="176173"/>
    <lineage>
        <taxon>Eukaryota</taxon>
        <taxon>Fungi</taxon>
        <taxon>Dikarya</taxon>
        <taxon>Ascomycota</taxon>
        <taxon>Pezizomycotina</taxon>
        <taxon>Eurotiomycetes</taxon>
        <taxon>Eurotiomycetidae</taxon>
        <taxon>Eurotiales</taxon>
        <taxon>Aspergillaceae</taxon>
        <taxon>Aspergillus</taxon>
        <taxon>Aspergillus subgen. Nidulantes</taxon>
    </lineage>
</organism>
<gene>
    <name evidence="1" type="ORF">BJX67DRAFT_359112</name>
</gene>
<accession>A0ABR4LPG2</accession>
<dbReference type="GeneID" id="98144715"/>
<comment type="caution">
    <text evidence="1">The sequence shown here is derived from an EMBL/GenBank/DDBJ whole genome shotgun (WGS) entry which is preliminary data.</text>
</comment>
<evidence type="ECO:0000313" key="1">
    <source>
        <dbReference type="EMBL" id="KAL2865273.1"/>
    </source>
</evidence>
<dbReference type="RefSeq" id="XP_070884252.1">
    <property type="nucleotide sequence ID" value="XM_071029643.1"/>
</dbReference>